<dbReference type="WBParaSite" id="nRc.2.0.1.t14461-RA">
    <property type="protein sequence ID" value="nRc.2.0.1.t14461-RA"/>
    <property type="gene ID" value="nRc.2.0.1.g14461"/>
</dbReference>
<dbReference type="AlphaFoldDB" id="A0A915IKB7"/>
<evidence type="ECO:0000313" key="2">
    <source>
        <dbReference type="WBParaSite" id="nRc.2.0.1.t14461-RA"/>
    </source>
</evidence>
<evidence type="ECO:0000313" key="1">
    <source>
        <dbReference type="Proteomes" id="UP000887565"/>
    </source>
</evidence>
<dbReference type="Proteomes" id="UP000887565">
    <property type="component" value="Unplaced"/>
</dbReference>
<proteinExistence type="predicted"/>
<sequence length="59" mass="6816">MILTPAQRRSRIWFDSHRPSTNIYLIETDERGGRMSVASCFFYNPIRSSFTACIGFLVV</sequence>
<organism evidence="1 2">
    <name type="scientific">Romanomermis culicivorax</name>
    <name type="common">Nematode worm</name>
    <dbReference type="NCBI Taxonomy" id="13658"/>
    <lineage>
        <taxon>Eukaryota</taxon>
        <taxon>Metazoa</taxon>
        <taxon>Ecdysozoa</taxon>
        <taxon>Nematoda</taxon>
        <taxon>Enoplea</taxon>
        <taxon>Dorylaimia</taxon>
        <taxon>Mermithida</taxon>
        <taxon>Mermithoidea</taxon>
        <taxon>Mermithidae</taxon>
        <taxon>Romanomermis</taxon>
    </lineage>
</organism>
<reference evidence="2" key="1">
    <citation type="submission" date="2022-11" db="UniProtKB">
        <authorList>
            <consortium name="WormBaseParasite"/>
        </authorList>
    </citation>
    <scope>IDENTIFICATION</scope>
</reference>
<keyword evidence="1" id="KW-1185">Reference proteome</keyword>
<name>A0A915IKB7_ROMCU</name>
<protein>
    <submittedName>
        <fullName evidence="2">Uncharacterized protein</fullName>
    </submittedName>
</protein>
<accession>A0A915IKB7</accession>